<evidence type="ECO:0000256" key="1">
    <source>
        <dbReference type="SAM" id="MobiDB-lite"/>
    </source>
</evidence>
<organism evidence="2 3">
    <name type="scientific">Streptomyces sirii</name>
    <dbReference type="NCBI Taxonomy" id="3127701"/>
    <lineage>
        <taxon>Bacteria</taxon>
        <taxon>Bacillati</taxon>
        <taxon>Actinomycetota</taxon>
        <taxon>Actinomycetes</taxon>
        <taxon>Kitasatosporales</taxon>
        <taxon>Streptomycetaceae</taxon>
        <taxon>Streptomyces</taxon>
    </lineage>
</organism>
<proteinExistence type="predicted"/>
<evidence type="ECO:0008006" key="4">
    <source>
        <dbReference type="Google" id="ProtNLM"/>
    </source>
</evidence>
<dbReference type="Proteomes" id="UP001626628">
    <property type="component" value="Chromosome"/>
</dbReference>
<accession>A0ABZ2QM99</accession>
<name>A0ABZ2QM99_9ACTN</name>
<evidence type="ECO:0000313" key="3">
    <source>
        <dbReference type="Proteomes" id="UP001626628"/>
    </source>
</evidence>
<evidence type="ECO:0000313" key="2">
    <source>
        <dbReference type="EMBL" id="WXK75379.1"/>
    </source>
</evidence>
<feature type="region of interest" description="Disordered" evidence="1">
    <location>
        <begin position="83"/>
        <end position="131"/>
    </location>
</feature>
<feature type="compositionally biased region" description="Polar residues" evidence="1">
    <location>
        <begin position="83"/>
        <end position="94"/>
    </location>
</feature>
<gene>
    <name evidence="2" type="ORF">WAB15_05070</name>
</gene>
<dbReference type="RefSeq" id="WP_407285474.1">
    <property type="nucleotide sequence ID" value="NZ_CP147982.1"/>
</dbReference>
<keyword evidence="3" id="KW-1185">Reference proteome</keyword>
<dbReference type="EMBL" id="CP147982">
    <property type="protein sequence ID" value="WXK75379.1"/>
    <property type="molecule type" value="Genomic_DNA"/>
</dbReference>
<reference evidence="2 3" key="1">
    <citation type="submission" date="2024-03" db="EMBL/GenBank/DDBJ databases">
        <title>The complete genome of Streptomyces sirii sp.nov.</title>
        <authorList>
            <person name="Zakalyukina Y.V."/>
            <person name="Belik A.R."/>
            <person name="Biryukov M.V."/>
            <person name="Baturina O.A."/>
            <person name="Kabilov M.R."/>
        </authorList>
    </citation>
    <scope>NUCLEOTIDE SEQUENCE [LARGE SCALE GENOMIC DNA]</scope>
    <source>
        <strain evidence="2 3">BP-8</strain>
    </source>
</reference>
<feature type="compositionally biased region" description="Low complexity" evidence="1">
    <location>
        <begin position="95"/>
        <end position="111"/>
    </location>
</feature>
<sequence length="131" mass="13364">MRSVVRVGSIAGACGLVLLSAGIVRAQPIPDLLDAAVGADLVSLTGAPQGVACNNRLGNINYHAPARDSRACLNGPVHSGNTLHGGNFHNRGNPNDSGNVTSTNGSTTSSNFVDGAAQGSKNNIQRVVKRH</sequence>
<protein>
    <recommendedName>
        <fullName evidence="4">DUF320 domain-containing protein</fullName>
    </recommendedName>
</protein>